<keyword evidence="4" id="KW-1185">Reference proteome</keyword>
<dbReference type="EMBL" id="KB932205">
    <property type="protein sequence ID" value="KCV69989.1"/>
    <property type="molecule type" value="Genomic_DNA"/>
</dbReference>
<name>A0A058Z6U6_FONAL</name>
<accession>A0A058Z6U6</accession>
<dbReference type="GeneID" id="20528179"/>
<evidence type="ECO:0000313" key="4">
    <source>
        <dbReference type="Proteomes" id="UP000030693"/>
    </source>
</evidence>
<reference evidence="3" key="1">
    <citation type="submission" date="2013-04" db="EMBL/GenBank/DDBJ databases">
        <title>The Genome Sequence of Fonticula alba ATCC 38817.</title>
        <authorList>
            <consortium name="The Broad Institute Genomics Platform"/>
            <person name="Russ C."/>
            <person name="Cuomo C."/>
            <person name="Burger G."/>
            <person name="Gray M.W."/>
            <person name="Holland P.W.H."/>
            <person name="King N."/>
            <person name="Lang F.B.F."/>
            <person name="Roger A.J."/>
            <person name="Ruiz-Trillo I."/>
            <person name="Brown M."/>
            <person name="Walker B."/>
            <person name="Young S."/>
            <person name="Zeng Q."/>
            <person name="Gargeya S."/>
            <person name="Fitzgerald M."/>
            <person name="Haas B."/>
            <person name="Abouelleil A."/>
            <person name="Allen A.W."/>
            <person name="Alvarado L."/>
            <person name="Arachchi H.M."/>
            <person name="Berlin A.M."/>
            <person name="Chapman S.B."/>
            <person name="Gainer-Dewar J."/>
            <person name="Goldberg J."/>
            <person name="Griggs A."/>
            <person name="Gujja S."/>
            <person name="Hansen M."/>
            <person name="Howarth C."/>
            <person name="Imamovic A."/>
            <person name="Ireland A."/>
            <person name="Larimer J."/>
            <person name="McCowan C."/>
            <person name="Murphy C."/>
            <person name="Pearson M."/>
            <person name="Poon T.W."/>
            <person name="Priest M."/>
            <person name="Roberts A."/>
            <person name="Saif S."/>
            <person name="Shea T."/>
            <person name="Sisk P."/>
            <person name="Sykes S."/>
            <person name="Wortman J."/>
            <person name="Nusbaum C."/>
            <person name="Birren B."/>
        </authorList>
    </citation>
    <scope>NUCLEOTIDE SEQUENCE [LARGE SCALE GENOMIC DNA]</scope>
    <source>
        <strain evidence="3">ATCC 38817</strain>
    </source>
</reference>
<keyword evidence="2" id="KW-0812">Transmembrane</keyword>
<keyword evidence="2" id="KW-0472">Membrane</keyword>
<protein>
    <submittedName>
        <fullName evidence="3">Uncharacterized protein</fullName>
    </submittedName>
</protein>
<feature type="region of interest" description="Disordered" evidence="1">
    <location>
        <begin position="135"/>
        <end position="155"/>
    </location>
</feature>
<evidence type="ECO:0000256" key="2">
    <source>
        <dbReference type="SAM" id="Phobius"/>
    </source>
</evidence>
<feature type="transmembrane region" description="Helical" evidence="2">
    <location>
        <begin position="399"/>
        <end position="416"/>
    </location>
</feature>
<dbReference type="AlphaFoldDB" id="A0A058Z6U6"/>
<proteinExistence type="predicted"/>
<feature type="transmembrane region" description="Helical" evidence="2">
    <location>
        <begin position="281"/>
        <end position="302"/>
    </location>
</feature>
<sequence length="619" mass="65298">MSPKLFIGGNWKVLVPSTMSESPGPRMAAGGRHMPAGATAPAKNLSESPSSPPGDASPRTHVHHLASTVEPPRRVASPSSPLPASMPPAHGGQRAAAETPLRARKPLHPSVSRVSYSGAEAGDLVRSSSQLDLLSTPDAGTLSPASEPSSAMGISPSKETVMSRGYLALAPQLLGNLAVRVLPGELTATSRAGFYSTVMKLCLAMMTSSALFDSYGRPILRSMVLFCGYTLAEALSVHANLMAPGVRGHPWLDLLDTMATAVLLLRSALGATRMALRAGASLSGLALGLLSVCLGVAEVALVGNRARQWLQAAGWITPSGRAWWPAGGLRETAAAAPAAAARLSSQPWTTHVRRLYRWVGSSLAYLMTPEPIDPAAGPCDQPAIPQLGAWSWQEADRRGRSWLVVLGLCFVMLALPTRNFGLLALLPGLGFLGLALAGTIDELKGSQHDSLRSMLPEPMVTWSGNYANRALAAGERAATFVLPTARVVADRVAGVFLLAIGLARAFATRALTLAVDFAKDHDLQRFLPASWPIWADRVVYWAVWAREYAQHMLALARTYIANMSAELGAASPPPPASRNFAGTPPPAAPPLPAWARPGAIPANGPSPNAMHGVRQRRIY</sequence>
<dbReference type="RefSeq" id="XP_009495595.1">
    <property type="nucleotide sequence ID" value="XM_009497320.1"/>
</dbReference>
<evidence type="ECO:0000313" key="3">
    <source>
        <dbReference type="EMBL" id="KCV69989.1"/>
    </source>
</evidence>
<keyword evidence="2" id="KW-1133">Transmembrane helix</keyword>
<feature type="region of interest" description="Disordered" evidence="1">
    <location>
        <begin position="15"/>
        <end position="115"/>
    </location>
</feature>
<organism evidence="3">
    <name type="scientific">Fonticula alba</name>
    <name type="common">Slime mold</name>
    <dbReference type="NCBI Taxonomy" id="691883"/>
    <lineage>
        <taxon>Eukaryota</taxon>
        <taxon>Rotosphaerida</taxon>
        <taxon>Fonticulaceae</taxon>
        <taxon>Fonticula</taxon>
    </lineage>
</organism>
<dbReference type="Proteomes" id="UP000030693">
    <property type="component" value="Unassembled WGS sequence"/>
</dbReference>
<evidence type="ECO:0000256" key="1">
    <source>
        <dbReference type="SAM" id="MobiDB-lite"/>
    </source>
</evidence>
<gene>
    <name evidence="3" type="ORF">H696_03454</name>
</gene>